<feature type="compositionally biased region" description="Basic and acidic residues" evidence="1">
    <location>
        <begin position="90"/>
        <end position="100"/>
    </location>
</feature>
<protein>
    <submittedName>
        <fullName evidence="2">Uncharacterized protein</fullName>
    </submittedName>
</protein>
<dbReference type="AlphaFoldDB" id="A0A8T1VB02"/>
<proteinExistence type="predicted"/>
<dbReference type="Proteomes" id="UP000694044">
    <property type="component" value="Unassembled WGS sequence"/>
</dbReference>
<reference evidence="2" key="1">
    <citation type="submission" date="2021-02" db="EMBL/GenBank/DDBJ databases">
        <authorList>
            <person name="Palmer J.M."/>
        </authorList>
    </citation>
    <scope>NUCLEOTIDE SEQUENCE</scope>
    <source>
        <strain evidence="2">SCRP734</strain>
    </source>
</reference>
<dbReference type="OrthoDB" id="70298at2759"/>
<feature type="region of interest" description="Disordered" evidence="1">
    <location>
        <begin position="88"/>
        <end position="121"/>
    </location>
</feature>
<evidence type="ECO:0000313" key="2">
    <source>
        <dbReference type="EMBL" id="KAG7378126.1"/>
    </source>
</evidence>
<keyword evidence="3" id="KW-1185">Reference proteome</keyword>
<dbReference type="EMBL" id="JAGDFM010000450">
    <property type="protein sequence ID" value="KAG7378126.1"/>
    <property type="molecule type" value="Genomic_DNA"/>
</dbReference>
<comment type="caution">
    <text evidence="2">The sequence shown here is derived from an EMBL/GenBank/DDBJ whole genome shotgun (WGS) entry which is preliminary data.</text>
</comment>
<name>A0A8T1VB02_9STRA</name>
<feature type="compositionally biased region" description="Polar residues" evidence="1">
    <location>
        <begin position="10"/>
        <end position="20"/>
    </location>
</feature>
<feature type="region of interest" description="Disordered" evidence="1">
    <location>
        <begin position="1"/>
        <end position="20"/>
    </location>
</feature>
<evidence type="ECO:0000256" key="1">
    <source>
        <dbReference type="SAM" id="MobiDB-lite"/>
    </source>
</evidence>
<sequence length="121" mass="13265">MVALRRPTESSKAQVATTTKSLSAVSLTKKTVGGSRSREVTQRDDTLQKLVGKADMLHDAFNSLSDVFTCEVVCYGFGINRLLNSTPSERSQRYGFESKHGQHRSQANAGGRDYMPSTHPS</sequence>
<organism evidence="2 3">
    <name type="scientific">Phytophthora pseudosyringae</name>
    <dbReference type="NCBI Taxonomy" id="221518"/>
    <lineage>
        <taxon>Eukaryota</taxon>
        <taxon>Sar</taxon>
        <taxon>Stramenopiles</taxon>
        <taxon>Oomycota</taxon>
        <taxon>Peronosporomycetes</taxon>
        <taxon>Peronosporales</taxon>
        <taxon>Peronosporaceae</taxon>
        <taxon>Phytophthora</taxon>
    </lineage>
</organism>
<accession>A0A8T1VB02</accession>
<gene>
    <name evidence="2" type="ORF">PHYPSEUDO_010531</name>
</gene>
<evidence type="ECO:0000313" key="3">
    <source>
        <dbReference type="Proteomes" id="UP000694044"/>
    </source>
</evidence>